<protein>
    <submittedName>
        <fullName evidence="5">LacI family DNA-binding transcriptional regulator</fullName>
    </submittedName>
</protein>
<dbReference type="InterPro" id="IPR000843">
    <property type="entry name" value="HTH_LacI"/>
</dbReference>
<keyword evidence="2 5" id="KW-0238">DNA-binding</keyword>
<keyword evidence="6" id="KW-1185">Reference proteome</keyword>
<dbReference type="Pfam" id="PF13377">
    <property type="entry name" value="Peripla_BP_3"/>
    <property type="match status" value="1"/>
</dbReference>
<dbReference type="SMART" id="SM00354">
    <property type="entry name" value="HTH_LACI"/>
    <property type="match status" value="1"/>
</dbReference>
<dbReference type="Gene3D" id="1.10.260.40">
    <property type="entry name" value="lambda repressor-like DNA-binding domains"/>
    <property type="match status" value="1"/>
</dbReference>
<evidence type="ECO:0000313" key="5">
    <source>
        <dbReference type="EMBL" id="TJZ90154.1"/>
    </source>
</evidence>
<name>A0A4U0RPM3_9RHOB</name>
<dbReference type="PROSITE" id="PS00356">
    <property type="entry name" value="HTH_LACI_1"/>
    <property type="match status" value="1"/>
</dbReference>
<dbReference type="Pfam" id="PF00356">
    <property type="entry name" value="LacI"/>
    <property type="match status" value="1"/>
</dbReference>
<dbReference type="GO" id="GO:0003700">
    <property type="term" value="F:DNA-binding transcription factor activity"/>
    <property type="evidence" value="ECO:0007669"/>
    <property type="project" value="TreeGrafter"/>
</dbReference>
<dbReference type="AlphaFoldDB" id="A0A4U0RPM3"/>
<proteinExistence type="predicted"/>
<dbReference type="InterPro" id="IPR010982">
    <property type="entry name" value="Lambda_DNA-bd_dom_sf"/>
</dbReference>
<feature type="domain" description="HTH lacI-type" evidence="4">
    <location>
        <begin position="2"/>
        <end position="56"/>
    </location>
</feature>
<dbReference type="OrthoDB" id="8433438at2"/>
<dbReference type="GO" id="GO:0000976">
    <property type="term" value="F:transcription cis-regulatory region binding"/>
    <property type="evidence" value="ECO:0007669"/>
    <property type="project" value="TreeGrafter"/>
</dbReference>
<evidence type="ECO:0000259" key="4">
    <source>
        <dbReference type="PROSITE" id="PS50932"/>
    </source>
</evidence>
<dbReference type="PANTHER" id="PTHR30146">
    <property type="entry name" value="LACI-RELATED TRANSCRIPTIONAL REPRESSOR"/>
    <property type="match status" value="1"/>
</dbReference>
<dbReference type="CDD" id="cd01392">
    <property type="entry name" value="HTH_LacI"/>
    <property type="match status" value="1"/>
</dbReference>
<dbReference type="CDD" id="cd06267">
    <property type="entry name" value="PBP1_LacI_sugar_binding-like"/>
    <property type="match status" value="1"/>
</dbReference>
<evidence type="ECO:0000256" key="2">
    <source>
        <dbReference type="ARBA" id="ARBA00023125"/>
    </source>
</evidence>
<dbReference type="InterPro" id="IPR046335">
    <property type="entry name" value="LacI/GalR-like_sensor"/>
</dbReference>
<dbReference type="EMBL" id="SUNI01000019">
    <property type="protein sequence ID" value="TJZ90154.1"/>
    <property type="molecule type" value="Genomic_DNA"/>
</dbReference>
<dbReference type="PANTHER" id="PTHR30146:SF138">
    <property type="entry name" value="TRANSCRIPTIONAL REGULATORY PROTEIN"/>
    <property type="match status" value="1"/>
</dbReference>
<dbReference type="Gene3D" id="3.40.50.2300">
    <property type="match status" value="2"/>
</dbReference>
<dbReference type="RefSeq" id="WP_136887141.1">
    <property type="nucleotide sequence ID" value="NZ_SUNI01000019.1"/>
</dbReference>
<sequence length="347" mass="37464">MANLQDVATAAGVSKATVSRYLNRSLELPDRTAKLIDAAIIDLDYTPNPHARRLSLGRSDTIALIVPNISSPFFAALVAAVEAEASDMGLALALYATLNRPDRELSYLDLVRTGHADGLIFITNHAGTDMLAAKINRLPRCVVVDENVVGTHVPKIFCNNRQGGWLAGRHLAQTGHRHVLFIGGVDQMVSGAHRFAGFASAMNEVAGPDYRIERTCGPYTVEAGRNAGHAFVARDPASRPTAIFATSDELLIGLYEILSEAGIAIPHQVSVIGFDDVGPLHLFAPALTAVRQPVRELGQRALRRLLAMDGTDPDKPPSEELLDVTLIERNSVAPPIRPFHRNPNSED</sequence>
<reference evidence="5 6" key="1">
    <citation type="submission" date="2019-04" db="EMBL/GenBank/DDBJ databases">
        <authorList>
            <person name="Li J."/>
        </authorList>
    </citation>
    <scope>NUCLEOTIDE SEQUENCE [LARGE SCALE GENOMIC DNA]</scope>
    <source>
        <strain evidence="5 6">KCTC 42687</strain>
    </source>
</reference>
<organism evidence="5 6">
    <name type="scientific">Paracoccus gahaiensis</name>
    <dbReference type="NCBI Taxonomy" id="1706839"/>
    <lineage>
        <taxon>Bacteria</taxon>
        <taxon>Pseudomonadati</taxon>
        <taxon>Pseudomonadota</taxon>
        <taxon>Alphaproteobacteria</taxon>
        <taxon>Rhodobacterales</taxon>
        <taxon>Paracoccaceae</taxon>
        <taxon>Paracoccus</taxon>
    </lineage>
</organism>
<gene>
    <name evidence="5" type="ORF">FA743_16185</name>
</gene>
<evidence type="ECO:0000256" key="3">
    <source>
        <dbReference type="ARBA" id="ARBA00023163"/>
    </source>
</evidence>
<dbReference type="InterPro" id="IPR028082">
    <property type="entry name" value="Peripla_BP_I"/>
</dbReference>
<keyword evidence="3" id="KW-0804">Transcription</keyword>
<dbReference type="PROSITE" id="PS50932">
    <property type="entry name" value="HTH_LACI_2"/>
    <property type="match status" value="1"/>
</dbReference>
<dbReference type="Proteomes" id="UP000309747">
    <property type="component" value="Unassembled WGS sequence"/>
</dbReference>
<keyword evidence="1" id="KW-0805">Transcription regulation</keyword>
<comment type="caution">
    <text evidence="5">The sequence shown here is derived from an EMBL/GenBank/DDBJ whole genome shotgun (WGS) entry which is preliminary data.</text>
</comment>
<evidence type="ECO:0000313" key="6">
    <source>
        <dbReference type="Proteomes" id="UP000309747"/>
    </source>
</evidence>
<accession>A0A4U0RPM3</accession>
<dbReference type="SUPFAM" id="SSF47413">
    <property type="entry name" value="lambda repressor-like DNA-binding domains"/>
    <property type="match status" value="1"/>
</dbReference>
<evidence type="ECO:0000256" key="1">
    <source>
        <dbReference type="ARBA" id="ARBA00023015"/>
    </source>
</evidence>
<dbReference type="SUPFAM" id="SSF53822">
    <property type="entry name" value="Periplasmic binding protein-like I"/>
    <property type="match status" value="1"/>
</dbReference>